<evidence type="ECO:0000313" key="1">
    <source>
        <dbReference type="EMBL" id="KAJ0035706.1"/>
    </source>
</evidence>
<reference evidence="2" key="1">
    <citation type="journal article" date="2023" name="G3 (Bethesda)">
        <title>Genome assembly and association tests identify interacting loci associated with vigor, precocity, and sex in interspecific pistachio rootstocks.</title>
        <authorList>
            <person name="Palmer W."/>
            <person name="Jacygrad E."/>
            <person name="Sagayaradj S."/>
            <person name="Cavanaugh K."/>
            <person name="Han R."/>
            <person name="Bertier L."/>
            <person name="Beede B."/>
            <person name="Kafkas S."/>
            <person name="Golino D."/>
            <person name="Preece J."/>
            <person name="Michelmore R."/>
        </authorList>
    </citation>
    <scope>NUCLEOTIDE SEQUENCE [LARGE SCALE GENOMIC DNA]</scope>
</reference>
<proteinExistence type="predicted"/>
<evidence type="ECO:0000313" key="2">
    <source>
        <dbReference type="Proteomes" id="UP001163603"/>
    </source>
</evidence>
<organism evidence="1 2">
    <name type="scientific">Pistacia integerrima</name>
    <dbReference type="NCBI Taxonomy" id="434235"/>
    <lineage>
        <taxon>Eukaryota</taxon>
        <taxon>Viridiplantae</taxon>
        <taxon>Streptophyta</taxon>
        <taxon>Embryophyta</taxon>
        <taxon>Tracheophyta</taxon>
        <taxon>Spermatophyta</taxon>
        <taxon>Magnoliopsida</taxon>
        <taxon>eudicotyledons</taxon>
        <taxon>Gunneridae</taxon>
        <taxon>Pentapetalae</taxon>
        <taxon>rosids</taxon>
        <taxon>malvids</taxon>
        <taxon>Sapindales</taxon>
        <taxon>Anacardiaceae</taxon>
        <taxon>Pistacia</taxon>
    </lineage>
</organism>
<dbReference type="EMBL" id="CM047742">
    <property type="protein sequence ID" value="KAJ0035706.1"/>
    <property type="molecule type" value="Genomic_DNA"/>
</dbReference>
<gene>
    <name evidence="1" type="ORF">Pint_26360</name>
</gene>
<protein>
    <submittedName>
        <fullName evidence="1">Uncharacterized protein</fullName>
    </submittedName>
</protein>
<comment type="caution">
    <text evidence="1">The sequence shown here is derived from an EMBL/GenBank/DDBJ whole genome shotgun (WGS) entry which is preliminary data.</text>
</comment>
<keyword evidence="2" id="KW-1185">Reference proteome</keyword>
<name>A0ACC0YFU6_9ROSI</name>
<sequence length="86" mass="9790">MNVIEKCDVYSFEVLTLEIIKRNHPRDFFSSFPPLSSNVNLALTDLLDPRLATPSHDVLDKLISMMEVVFPCLDSNPESRPIMQVV</sequence>
<dbReference type="Proteomes" id="UP001163603">
    <property type="component" value="Chromosome 7"/>
</dbReference>
<accession>A0ACC0YFU6</accession>